<dbReference type="EMBL" id="RZGX01000003">
    <property type="protein sequence ID" value="RUR25371.1"/>
    <property type="molecule type" value="Genomic_DNA"/>
</dbReference>
<evidence type="ECO:0000313" key="4">
    <source>
        <dbReference type="Proteomes" id="UP000287374"/>
    </source>
</evidence>
<dbReference type="OrthoDB" id="5652138at2"/>
<dbReference type="AlphaFoldDB" id="A0A317U366"/>
<keyword evidence="4" id="KW-1185">Reference proteome</keyword>
<dbReference type="Proteomes" id="UP000287374">
    <property type="component" value="Unassembled WGS sequence"/>
</dbReference>
<reference evidence="2 4" key="2">
    <citation type="submission" date="2018-12" db="EMBL/GenBank/DDBJ databases">
        <title>Legionella sp,whole genome shotgun sequence.</title>
        <authorList>
            <person name="Wu H."/>
        </authorList>
    </citation>
    <scope>NUCLEOTIDE SEQUENCE [LARGE SCALE GENOMIC DNA]</scope>
    <source>
        <strain evidence="4">km489</strain>
        <strain evidence="2">Km489</strain>
    </source>
</reference>
<evidence type="ECO:0000313" key="3">
    <source>
        <dbReference type="Proteomes" id="UP000247152"/>
    </source>
</evidence>
<proteinExistence type="predicted"/>
<evidence type="ECO:0000313" key="2">
    <source>
        <dbReference type="EMBL" id="RUR25371.1"/>
    </source>
</evidence>
<reference evidence="1 3" key="1">
    <citation type="submission" date="2018-05" db="EMBL/GenBank/DDBJ databases">
        <title>Legionella qingyii sp.nov., whole genome shotgun sequence.</title>
        <authorList>
            <person name="Wu H."/>
            <person name="Zhu Q."/>
            <person name="Hu C."/>
        </authorList>
    </citation>
    <scope>NUCLEOTIDE SEQUENCE [LARGE SCALE GENOMIC DNA]</scope>
    <source>
        <strain evidence="1 3">HEB18</strain>
    </source>
</reference>
<dbReference type="Proteomes" id="UP000247152">
    <property type="component" value="Unassembled WGS sequence"/>
</dbReference>
<evidence type="ECO:0008006" key="5">
    <source>
        <dbReference type="Google" id="ProtNLM"/>
    </source>
</evidence>
<gene>
    <name evidence="1" type="ORF">DGG96_13605</name>
    <name evidence="2" type="ORF">ELY20_02625</name>
</gene>
<dbReference type="EMBL" id="QHJG01000021">
    <property type="protein sequence ID" value="PWY55206.1"/>
    <property type="molecule type" value="Genomic_DNA"/>
</dbReference>
<sequence>MRDKFELFYKMPPEIQNKIVQDFSNHDLGSLTMVSKTHGTLFKPQLDIRQFLHAKMRFSCSTGVI</sequence>
<organism evidence="1 3">
    <name type="scientific">Legionella qingyii</name>
    <dbReference type="NCBI Taxonomy" id="2184757"/>
    <lineage>
        <taxon>Bacteria</taxon>
        <taxon>Pseudomonadati</taxon>
        <taxon>Pseudomonadota</taxon>
        <taxon>Gammaproteobacteria</taxon>
        <taxon>Legionellales</taxon>
        <taxon>Legionellaceae</taxon>
        <taxon>Legionella</taxon>
    </lineage>
</organism>
<name>A0A317U366_9GAMM</name>
<dbReference type="RefSeq" id="WP_110143197.1">
    <property type="nucleotide sequence ID" value="NZ_QHJG01000021.1"/>
</dbReference>
<comment type="caution">
    <text evidence="1">The sequence shown here is derived from an EMBL/GenBank/DDBJ whole genome shotgun (WGS) entry which is preliminary data.</text>
</comment>
<protein>
    <recommendedName>
        <fullName evidence="5">F-box domain-containing protein</fullName>
    </recommendedName>
</protein>
<accession>A0A317U366</accession>
<evidence type="ECO:0000313" key="1">
    <source>
        <dbReference type="EMBL" id="PWY55206.1"/>
    </source>
</evidence>